<evidence type="ECO:0000259" key="9">
    <source>
        <dbReference type="PROSITE" id="PS51123"/>
    </source>
</evidence>
<feature type="domain" description="OmpA-like" evidence="9">
    <location>
        <begin position="50"/>
        <end position="166"/>
    </location>
</feature>
<dbReference type="GO" id="GO:0051301">
    <property type="term" value="P:cell division"/>
    <property type="evidence" value="ECO:0007669"/>
    <property type="project" value="UniProtKB-KW"/>
</dbReference>
<keyword evidence="5 8" id="KW-0998">Cell outer membrane</keyword>
<dbReference type="AlphaFoldDB" id="A0A1F5RCJ7"/>
<keyword evidence="6 8" id="KW-0449">Lipoprotein</keyword>
<dbReference type="Proteomes" id="UP000177230">
    <property type="component" value="Unassembled WGS sequence"/>
</dbReference>
<keyword evidence="4 8" id="KW-0564">Palmitate</keyword>
<proteinExistence type="inferred from homology"/>
<evidence type="ECO:0000256" key="7">
    <source>
        <dbReference type="ARBA" id="ARBA00023306"/>
    </source>
</evidence>
<dbReference type="InterPro" id="IPR036737">
    <property type="entry name" value="OmpA-like_sf"/>
</dbReference>
<gene>
    <name evidence="8" type="primary">pal</name>
    <name evidence="10" type="ORF">A2024_04150</name>
</gene>
<evidence type="ECO:0000256" key="8">
    <source>
        <dbReference type="HAMAP-Rule" id="MF_02204"/>
    </source>
</evidence>
<evidence type="ECO:0000256" key="4">
    <source>
        <dbReference type="ARBA" id="ARBA00023139"/>
    </source>
</evidence>
<dbReference type="InterPro" id="IPR006664">
    <property type="entry name" value="OMP_bac"/>
</dbReference>
<dbReference type="CDD" id="cd07185">
    <property type="entry name" value="OmpA_C-like"/>
    <property type="match status" value="1"/>
</dbReference>
<evidence type="ECO:0000313" key="11">
    <source>
        <dbReference type="Proteomes" id="UP000177230"/>
    </source>
</evidence>
<comment type="caution">
    <text evidence="10">The sequence shown here is derived from an EMBL/GenBank/DDBJ whole genome shotgun (WGS) entry which is preliminary data.</text>
</comment>
<keyword evidence="1" id="KW-0132">Cell division</keyword>
<dbReference type="GO" id="GO:0009279">
    <property type="term" value="C:cell outer membrane"/>
    <property type="evidence" value="ECO:0007669"/>
    <property type="project" value="UniProtKB-SubCell"/>
</dbReference>
<protein>
    <recommendedName>
        <fullName evidence="8">Peptidoglycan-associated lipoprotein</fullName>
        <shortName evidence="8">PAL</shortName>
    </recommendedName>
</protein>
<organism evidence="10 11">
    <name type="scientific">Candidatus Edwardsbacteria bacterium GWF2_54_11</name>
    <dbReference type="NCBI Taxonomy" id="1817851"/>
    <lineage>
        <taxon>Bacteria</taxon>
        <taxon>Candidatus Edwardsiibacteriota</taxon>
    </lineage>
</organism>
<evidence type="ECO:0000313" key="10">
    <source>
        <dbReference type="EMBL" id="OGF12186.1"/>
    </source>
</evidence>
<name>A0A1F5RCJ7_9BACT</name>
<dbReference type="PANTHER" id="PTHR30329:SF21">
    <property type="entry name" value="LIPOPROTEIN YIAD-RELATED"/>
    <property type="match status" value="1"/>
</dbReference>
<comment type="similarity">
    <text evidence="8">Belongs to the Pal lipoprotein family.</text>
</comment>
<dbReference type="SUPFAM" id="SSF103088">
    <property type="entry name" value="OmpA-like"/>
    <property type="match status" value="1"/>
</dbReference>
<accession>A0A1F5RCJ7</accession>
<dbReference type="PRINTS" id="PR01021">
    <property type="entry name" value="OMPADOMAIN"/>
</dbReference>
<dbReference type="PROSITE" id="PS51257">
    <property type="entry name" value="PROKAR_LIPOPROTEIN"/>
    <property type="match status" value="1"/>
</dbReference>
<dbReference type="InterPro" id="IPR039001">
    <property type="entry name" value="Pal"/>
</dbReference>
<evidence type="ECO:0000256" key="3">
    <source>
        <dbReference type="ARBA" id="ARBA00023136"/>
    </source>
</evidence>
<evidence type="ECO:0000256" key="6">
    <source>
        <dbReference type="ARBA" id="ARBA00023288"/>
    </source>
</evidence>
<dbReference type="Pfam" id="PF00691">
    <property type="entry name" value="OmpA"/>
    <property type="match status" value="1"/>
</dbReference>
<dbReference type="PROSITE" id="PS51123">
    <property type="entry name" value="OMPA_2"/>
    <property type="match status" value="1"/>
</dbReference>
<evidence type="ECO:0000256" key="1">
    <source>
        <dbReference type="ARBA" id="ARBA00022618"/>
    </source>
</evidence>
<dbReference type="InterPro" id="IPR014169">
    <property type="entry name" value="Pal_lipo_C"/>
</dbReference>
<evidence type="ECO:0000256" key="2">
    <source>
        <dbReference type="ARBA" id="ARBA00022729"/>
    </source>
</evidence>
<comment type="subcellular location">
    <subcellularLocation>
        <location evidence="8">Cell outer membrane</location>
        <topology evidence="8">Lipid-anchor</topology>
    </subcellularLocation>
</comment>
<keyword evidence="7" id="KW-0131">Cell cycle</keyword>
<keyword evidence="2 8" id="KW-0732">Signal</keyword>
<dbReference type="InterPro" id="IPR050330">
    <property type="entry name" value="Bact_OuterMem_StrucFunc"/>
</dbReference>
<dbReference type="PANTHER" id="PTHR30329">
    <property type="entry name" value="STATOR ELEMENT OF FLAGELLAR MOTOR COMPLEX"/>
    <property type="match status" value="1"/>
</dbReference>
<dbReference type="InterPro" id="IPR006665">
    <property type="entry name" value="OmpA-like"/>
</dbReference>
<dbReference type="NCBIfam" id="TIGR02802">
    <property type="entry name" value="Pal_lipo"/>
    <property type="match status" value="1"/>
</dbReference>
<evidence type="ECO:0000256" key="5">
    <source>
        <dbReference type="ARBA" id="ARBA00023237"/>
    </source>
</evidence>
<keyword evidence="3 8" id="KW-0472">Membrane</keyword>
<dbReference type="EMBL" id="MFFM01000034">
    <property type="protein sequence ID" value="OGF12186.1"/>
    <property type="molecule type" value="Genomic_DNA"/>
</dbReference>
<reference evidence="10 11" key="1">
    <citation type="journal article" date="2016" name="Nat. Commun.">
        <title>Thousands of microbial genomes shed light on interconnected biogeochemical processes in an aquifer system.</title>
        <authorList>
            <person name="Anantharaman K."/>
            <person name="Brown C.T."/>
            <person name="Hug L.A."/>
            <person name="Sharon I."/>
            <person name="Castelle C.J."/>
            <person name="Probst A.J."/>
            <person name="Thomas B.C."/>
            <person name="Singh A."/>
            <person name="Wilkins M.J."/>
            <person name="Karaoz U."/>
            <person name="Brodie E.L."/>
            <person name="Williams K.H."/>
            <person name="Hubbard S.S."/>
            <person name="Banfield J.F."/>
        </authorList>
    </citation>
    <scope>NUCLEOTIDE SEQUENCE [LARGE SCALE GENOMIC DNA]</scope>
</reference>
<dbReference type="Gene3D" id="3.30.1330.60">
    <property type="entry name" value="OmpA-like domain"/>
    <property type="match status" value="1"/>
</dbReference>
<sequence>MKRTINIISGVLLISLILAGCAKKQATKQEEIVKPELTAEQPVTPPAEEKKPEVKIDFSTVYFGFDSYSIEEASVSRLTETAKLLRSYPQVAVRLEGHCDERGTTEYNLALGEKRSVAVRDYLVNLGVERSRLATVSFGKEKPADLGHNEISWAKNRRVEFVVEKK</sequence>
<dbReference type="HAMAP" id="MF_02204">
    <property type="entry name" value="Pal"/>
    <property type="match status" value="1"/>
</dbReference>